<dbReference type="Gene3D" id="2.30.29.30">
    <property type="entry name" value="Pleckstrin-homology domain (PH domain)/Phosphotyrosine-binding domain (PTB)"/>
    <property type="match status" value="1"/>
</dbReference>
<dbReference type="OMA" id="QECRISE"/>
<evidence type="ECO:0000256" key="4">
    <source>
        <dbReference type="PIRSR" id="PIRSR630564-1"/>
    </source>
</evidence>
<feature type="binding site" evidence="5">
    <location>
        <begin position="437"/>
        <end position="443"/>
    </location>
    <ligand>
        <name>substrate</name>
    </ligand>
</feature>
<reference evidence="9" key="1">
    <citation type="journal article" date="2017" name="Nature">
        <title>The sunflower genome provides insights into oil metabolism, flowering and Asterid evolution.</title>
        <authorList>
            <person name="Badouin H."/>
            <person name="Gouzy J."/>
            <person name="Grassa C.J."/>
            <person name="Murat F."/>
            <person name="Staton S.E."/>
            <person name="Cottret L."/>
            <person name="Lelandais-Briere C."/>
            <person name="Owens G.L."/>
            <person name="Carrere S."/>
            <person name="Mayjonade B."/>
            <person name="Legrand L."/>
            <person name="Gill N."/>
            <person name="Kane N.C."/>
            <person name="Bowers J.E."/>
            <person name="Hubner S."/>
            <person name="Bellec A."/>
            <person name="Berard A."/>
            <person name="Berges H."/>
            <person name="Blanchet N."/>
            <person name="Boniface M.C."/>
            <person name="Brunel D."/>
            <person name="Catrice O."/>
            <person name="Chaidir N."/>
            <person name="Claudel C."/>
            <person name="Donnadieu C."/>
            <person name="Faraut T."/>
            <person name="Fievet G."/>
            <person name="Helmstetter N."/>
            <person name="King M."/>
            <person name="Knapp S.J."/>
            <person name="Lai Z."/>
            <person name="Le Paslier M.C."/>
            <person name="Lippi Y."/>
            <person name="Lorenzon L."/>
            <person name="Mandel J.R."/>
            <person name="Marage G."/>
            <person name="Marchand G."/>
            <person name="Marquand E."/>
            <person name="Bret-Mestries E."/>
            <person name="Morien E."/>
            <person name="Nambeesan S."/>
            <person name="Nguyen T."/>
            <person name="Pegot-Espagnet P."/>
            <person name="Pouilly N."/>
            <person name="Raftis F."/>
            <person name="Sallet E."/>
            <person name="Schiex T."/>
            <person name="Thomas J."/>
            <person name="Vandecasteele C."/>
            <person name="Vares D."/>
            <person name="Vear F."/>
            <person name="Vautrin S."/>
            <person name="Crespi M."/>
            <person name="Mangin B."/>
            <person name="Burke J.M."/>
            <person name="Salse J."/>
            <person name="Munos S."/>
            <person name="Vincourt P."/>
            <person name="Rieseberg L.H."/>
            <person name="Langlade N.B."/>
        </authorList>
    </citation>
    <scope>NUCLEOTIDE SEQUENCE [LARGE SCALE GENOMIC DNA]</scope>
    <source>
        <strain evidence="9">cv. SF193</strain>
    </source>
</reference>
<dbReference type="InterPro" id="IPR030564">
    <property type="entry name" value="Myotubularin"/>
</dbReference>
<protein>
    <recommendedName>
        <fullName evidence="2">phosphatidylinositol-3,5-bisphosphate 3-phosphatase</fullName>
        <ecNumber evidence="2">3.1.3.95</ecNumber>
    </recommendedName>
</protein>
<dbReference type="FunCoup" id="A0A251SLI9">
    <property type="interactions" value="3093"/>
</dbReference>
<gene>
    <name evidence="8" type="ORF">HannXRQ_Chr14g0456301</name>
</gene>
<evidence type="ECO:0000313" key="9">
    <source>
        <dbReference type="Proteomes" id="UP000215914"/>
    </source>
</evidence>
<evidence type="ECO:0000313" key="8">
    <source>
        <dbReference type="EMBL" id="OTF99411.1"/>
    </source>
</evidence>
<dbReference type="Pfam" id="PF06602">
    <property type="entry name" value="Myotub-related"/>
    <property type="match status" value="1"/>
</dbReference>
<dbReference type="SUPFAM" id="SSF50729">
    <property type="entry name" value="PH domain-like"/>
    <property type="match status" value="1"/>
</dbReference>
<accession>A0A251SLI9</accession>
<dbReference type="OrthoDB" id="271628at2759"/>
<keyword evidence="9" id="KW-1185">Reference proteome</keyword>
<dbReference type="GO" id="GO:0046856">
    <property type="term" value="P:phosphatidylinositol dephosphorylation"/>
    <property type="evidence" value="ECO:0000318"/>
    <property type="project" value="GO_Central"/>
</dbReference>
<evidence type="ECO:0000259" key="7">
    <source>
        <dbReference type="PROSITE" id="PS51339"/>
    </source>
</evidence>
<dbReference type="InParanoid" id="A0A251SLI9"/>
<comment type="similarity">
    <text evidence="1">Belongs to the protein-tyrosine phosphatase family. Non-receptor class myotubularin subfamily.</text>
</comment>
<organism evidence="8 9">
    <name type="scientific">Helianthus annuus</name>
    <name type="common">Common sunflower</name>
    <dbReference type="NCBI Taxonomy" id="4232"/>
    <lineage>
        <taxon>Eukaryota</taxon>
        <taxon>Viridiplantae</taxon>
        <taxon>Streptophyta</taxon>
        <taxon>Embryophyta</taxon>
        <taxon>Tracheophyta</taxon>
        <taxon>Spermatophyta</taxon>
        <taxon>Magnoliopsida</taxon>
        <taxon>eudicotyledons</taxon>
        <taxon>Gunneridae</taxon>
        <taxon>Pentapetalae</taxon>
        <taxon>asterids</taxon>
        <taxon>campanulids</taxon>
        <taxon>Asterales</taxon>
        <taxon>Asteraceae</taxon>
        <taxon>Asteroideae</taxon>
        <taxon>Heliantheae alliance</taxon>
        <taxon>Heliantheae</taxon>
        <taxon>Helianthus</taxon>
    </lineage>
</organism>
<name>A0A251SLI9_HELAN</name>
<dbReference type="Proteomes" id="UP000215914">
    <property type="component" value="Chromosome 14"/>
</dbReference>
<evidence type="ECO:0000256" key="5">
    <source>
        <dbReference type="PIRSR" id="PIRSR630564-2"/>
    </source>
</evidence>
<dbReference type="CDD" id="cd14507">
    <property type="entry name" value="PTP-MTM-like"/>
    <property type="match status" value="1"/>
</dbReference>
<feature type="active site" description="Phosphocysteine intermediate" evidence="4">
    <location>
        <position position="437"/>
    </location>
</feature>
<sequence length="855" mass="94028">MATSSARRSSSIGEADNQITESEVVESEYAVDSIKIDESVSYALSEFLFEDESVIAEGYGVLVNTDEAGTVFVTNFRLLFLSEGSRDVIALGTIPLATIEKFNKIVIRQPSGTRQPEKAPTRRLLQVVGKDMRIIIFGFRPGTKQRRAVFAALMKGTRPAMLWDLYAFNSGPSNNSNTNPKVRLVNEYYRLLGMGSLQSSISTIEDGLFKLHNDWWRISDVNANYNMCTTYPFALLVPKAIRDTDLLKACTFRARCRLPVISWCDKRTGAVLARSSQPLVGLMMNMRSNADESLVGALCTRFSRGKEGRRKLYIADARPRKNALANGAMGGGSESSSNYFNCEIVFFGIDNIHAMRESLVRLRDYLDTHGTTSSDGMSSFLRDGGSTWGRGNLSSMSASVSTLGDSGWLIHVQNVLAGSAWIAARVALESASMLVHCSDGWDRTTQLVALASLLLDPYYRTINGFQALVEKDWLAFGHPFSDRAGMPSFSGSGSIPLELSRHASSPNITSPSPAPAPSSPSSSIRQLSTSLTSQAPLSNTQHSNSYSPIFLQWVDCVSQLLRMYPFAFEFSSAFLVDFLDCVLSCRFGNFLCNSENERVKAGVFEASACLWEHLADMRSSEGSSHVHYNIFYNPSKHDGPLLPPAAALAPTLWPQFHLRWACPSEAQSSQVEAQCRNMMGNYSELQKAKDLAESNAREITTTVESLTADLLNESQVSYSAVASARKAKIENAGIKRAIESLGYKVRVSDAADIENHPARKTNIPSRTRETIGSGELSDEKTDLSVSISVTEDNDNDSGNLTSRICESLCPLRAEDGGCRWPNAGCARLRSQFIGMKANYDAFDRLSIYDSYFQPE</sequence>
<dbReference type="InterPro" id="IPR016130">
    <property type="entry name" value="Tyr_Pase_AS"/>
</dbReference>
<dbReference type="PROSITE" id="PS00383">
    <property type="entry name" value="TYR_PHOSPHATASE_1"/>
    <property type="match status" value="1"/>
</dbReference>
<dbReference type="SMART" id="SM00568">
    <property type="entry name" value="GRAM"/>
    <property type="match status" value="1"/>
</dbReference>
<proteinExistence type="inferred from homology"/>
<evidence type="ECO:0000256" key="6">
    <source>
        <dbReference type="SAM" id="MobiDB-lite"/>
    </source>
</evidence>
<dbReference type="EMBL" id="CM007903">
    <property type="protein sequence ID" value="OTF99411.1"/>
    <property type="molecule type" value="Genomic_DNA"/>
</dbReference>
<dbReference type="PROSITE" id="PS51339">
    <property type="entry name" value="PPASE_MYOTUBULARIN"/>
    <property type="match status" value="1"/>
</dbReference>
<evidence type="ECO:0000256" key="1">
    <source>
        <dbReference type="ARBA" id="ARBA00007471"/>
    </source>
</evidence>
<dbReference type="GO" id="GO:0004438">
    <property type="term" value="F:phosphatidylinositol-3-phosphate phosphatase activity"/>
    <property type="evidence" value="ECO:0000318"/>
    <property type="project" value="GO_Central"/>
</dbReference>
<dbReference type="InterPro" id="IPR029021">
    <property type="entry name" value="Prot-tyrosine_phosphatase-like"/>
</dbReference>
<dbReference type="PANTHER" id="PTHR10807">
    <property type="entry name" value="MYOTUBULARIN-RELATED"/>
    <property type="match status" value="1"/>
</dbReference>
<dbReference type="SUPFAM" id="SSF52799">
    <property type="entry name" value="(Phosphotyrosine protein) phosphatases II"/>
    <property type="match status" value="1"/>
</dbReference>
<dbReference type="GO" id="GO:0106018">
    <property type="term" value="F:phosphatidylinositol-3,5-bisphosphate phosphatase activity"/>
    <property type="evidence" value="ECO:0000318"/>
    <property type="project" value="GO_Central"/>
</dbReference>
<dbReference type="STRING" id="4232.A0A251SLI9"/>
<evidence type="ECO:0000256" key="3">
    <source>
        <dbReference type="ARBA" id="ARBA00023098"/>
    </source>
</evidence>
<feature type="binding site" evidence="5">
    <location>
        <begin position="351"/>
        <end position="352"/>
    </location>
    <ligand>
        <name>substrate</name>
    </ligand>
</feature>
<dbReference type="GO" id="GO:0052629">
    <property type="term" value="F:phosphatidylinositol-3,5-bisphosphate 3-phosphatase activity"/>
    <property type="evidence" value="ECO:0007669"/>
    <property type="project" value="UniProtKB-EC"/>
</dbReference>
<dbReference type="AlphaFoldDB" id="A0A251SLI9"/>
<dbReference type="InterPro" id="IPR010569">
    <property type="entry name" value="Myotubularin-like_Pase_dom"/>
</dbReference>
<dbReference type="InterPro" id="IPR011993">
    <property type="entry name" value="PH-like_dom_sf"/>
</dbReference>
<feature type="region of interest" description="Disordered" evidence="6">
    <location>
        <begin position="756"/>
        <end position="777"/>
    </location>
</feature>
<feature type="region of interest" description="Disordered" evidence="6">
    <location>
        <begin position="503"/>
        <end position="525"/>
    </location>
</feature>
<dbReference type="EC" id="3.1.3.95" evidence="2"/>
<dbReference type="GO" id="GO:0005737">
    <property type="term" value="C:cytoplasm"/>
    <property type="evidence" value="ECO:0000318"/>
    <property type="project" value="GO_Central"/>
</dbReference>
<dbReference type="InterPro" id="IPR004182">
    <property type="entry name" value="GRAM"/>
</dbReference>
<evidence type="ECO:0000256" key="2">
    <source>
        <dbReference type="ARBA" id="ARBA00012903"/>
    </source>
</evidence>
<keyword evidence="3" id="KW-0443">Lipid metabolism</keyword>
<dbReference type="PANTHER" id="PTHR10807:SF8">
    <property type="entry name" value="PHOSPHATIDYLINOSITOL-3-PHOSPHATE PHOSPHATASE"/>
    <property type="match status" value="1"/>
</dbReference>
<feature type="domain" description="Myotubularin phosphatase" evidence="7">
    <location>
        <begin position="178"/>
        <end position="657"/>
    </location>
</feature>